<comment type="subcellular location">
    <subcellularLocation>
        <location evidence="1">Cell membrane</location>
        <topology evidence="1">Multi-pass membrane protein</topology>
    </subcellularLocation>
</comment>
<proteinExistence type="inferred from homology"/>
<feature type="transmembrane region" description="Helical" evidence="12">
    <location>
        <begin position="141"/>
        <end position="161"/>
    </location>
</feature>
<dbReference type="InterPro" id="IPR027669">
    <property type="entry name" value="P2Y8_rcpt"/>
</dbReference>
<evidence type="ECO:0000256" key="12">
    <source>
        <dbReference type="SAM" id="Phobius"/>
    </source>
</evidence>
<dbReference type="GeneID" id="116547196"/>
<dbReference type="FunFam" id="1.20.1070.10:FF:000040">
    <property type="entry name" value="Coagulation factor 2 (thrombin) receptor"/>
    <property type="match status" value="1"/>
</dbReference>
<accession>A0A6J3HGD6</accession>
<dbReference type="GO" id="GO:0005886">
    <property type="term" value="C:plasma membrane"/>
    <property type="evidence" value="ECO:0007669"/>
    <property type="project" value="UniProtKB-SubCell"/>
</dbReference>
<evidence type="ECO:0000256" key="5">
    <source>
        <dbReference type="ARBA" id="ARBA00023040"/>
    </source>
</evidence>
<dbReference type="InterPro" id="IPR017452">
    <property type="entry name" value="GPCR_Rhodpsn_7TM"/>
</dbReference>
<keyword evidence="5 10" id="KW-0297">G-protein coupled receptor</keyword>
<dbReference type="AlphaFoldDB" id="A0A6J3HGD6"/>
<evidence type="ECO:0000256" key="4">
    <source>
        <dbReference type="ARBA" id="ARBA00022989"/>
    </source>
</evidence>
<dbReference type="SUPFAM" id="SSF81321">
    <property type="entry name" value="Family A G protein-coupled receptor-like"/>
    <property type="match status" value="1"/>
</dbReference>
<comment type="similarity">
    <text evidence="10">Belongs to the G-protein coupled receptor 1 family.</text>
</comment>
<feature type="transmembrane region" description="Helical" evidence="12">
    <location>
        <begin position="90"/>
        <end position="121"/>
    </location>
</feature>
<dbReference type="PANTHER" id="PTHR24232:SF25">
    <property type="entry name" value="P2Y PURINOCEPTOR 8"/>
    <property type="match status" value="1"/>
</dbReference>
<evidence type="ECO:0000256" key="6">
    <source>
        <dbReference type="ARBA" id="ARBA00023136"/>
    </source>
</evidence>
<evidence type="ECO:0000259" key="13">
    <source>
        <dbReference type="PROSITE" id="PS50262"/>
    </source>
</evidence>
<evidence type="ECO:0000313" key="15">
    <source>
        <dbReference type="RefSeq" id="XP_032129120.1"/>
    </source>
</evidence>
<feature type="transmembrane region" description="Helical" evidence="12">
    <location>
        <begin position="61"/>
        <end position="84"/>
    </location>
</feature>
<dbReference type="RefSeq" id="XP_032129120.1">
    <property type="nucleotide sequence ID" value="XM_032273229.1"/>
</dbReference>
<feature type="transmembrane region" description="Helical" evidence="12">
    <location>
        <begin position="23"/>
        <end position="49"/>
    </location>
</feature>
<keyword evidence="8" id="KW-0325">Glycoprotein</keyword>
<dbReference type="PRINTS" id="PR00237">
    <property type="entry name" value="GPCRRHODOPSN"/>
</dbReference>
<keyword evidence="3 10" id="KW-0812">Transmembrane</keyword>
<dbReference type="InterPro" id="IPR000276">
    <property type="entry name" value="GPCR_Rhodpsn"/>
</dbReference>
<dbReference type="Proteomes" id="UP000504640">
    <property type="component" value="Unplaced"/>
</dbReference>
<feature type="transmembrane region" description="Helical" evidence="12">
    <location>
        <begin position="189"/>
        <end position="216"/>
    </location>
</feature>
<dbReference type="CTD" id="286530"/>
<evidence type="ECO:0000256" key="10">
    <source>
        <dbReference type="RuleBase" id="RU000688"/>
    </source>
</evidence>
<evidence type="ECO:0000256" key="11">
    <source>
        <dbReference type="SAM" id="MobiDB-lite"/>
    </source>
</evidence>
<dbReference type="GO" id="GO:0007200">
    <property type="term" value="P:phospholipase C-activating G protein-coupled receptor signaling pathway"/>
    <property type="evidence" value="ECO:0007669"/>
    <property type="project" value="TreeGrafter"/>
</dbReference>
<dbReference type="PRINTS" id="PR01157">
    <property type="entry name" value="P2YPURNOCPTR"/>
</dbReference>
<feature type="transmembrane region" description="Helical" evidence="12">
    <location>
        <begin position="237"/>
        <end position="264"/>
    </location>
</feature>
<dbReference type="GO" id="GO:0045028">
    <property type="term" value="F:G protein-coupled purinergic nucleotide receptor activity"/>
    <property type="evidence" value="ECO:0007669"/>
    <property type="project" value="InterPro"/>
</dbReference>
<sequence>MQPPANGSAGPDNATLEMLRDPAIAVALPVVYSLVALVSIPGNLFSLWVLCRRIGPRSPSVIFMINLSVTDLMLAAVLPFQIYYHCNRHHWVFGVLLCNVVTVAFYANMYSSILTMTFISVERFLGVLYPLSSKRWRRRRYAVAACAGTWLLLLAALSPLARTDLTYPVHALGIVTCFDVLKWSMLPNLAMWAVFLFTIFIVLFLIPFLVTVACYTATILKLLRTDEAHGLGQRRRAVGLAAVVLLAFVTCFAPNNFVLLAHIVGRLFYDRSFYHIYKLTLCLSCVNNCLDPFVYYFASREFQLRLREYLRCGWVPADPLDARPESLFSARTTSVRSEAGTRTEGPEGASRPSLKRQESEF</sequence>
<dbReference type="PANTHER" id="PTHR24232">
    <property type="entry name" value="G-PROTEIN COUPLED RECEPTOR"/>
    <property type="match status" value="1"/>
</dbReference>
<evidence type="ECO:0000256" key="8">
    <source>
        <dbReference type="ARBA" id="ARBA00023180"/>
    </source>
</evidence>
<feature type="transmembrane region" description="Helical" evidence="12">
    <location>
        <begin position="276"/>
        <end position="298"/>
    </location>
</feature>
<evidence type="ECO:0000256" key="2">
    <source>
        <dbReference type="ARBA" id="ARBA00022475"/>
    </source>
</evidence>
<keyword evidence="6 12" id="KW-0472">Membrane</keyword>
<keyword evidence="2" id="KW-1003">Cell membrane</keyword>
<dbReference type="GO" id="GO:0035025">
    <property type="term" value="P:positive regulation of Rho protein signal transduction"/>
    <property type="evidence" value="ECO:0007669"/>
    <property type="project" value="TreeGrafter"/>
</dbReference>
<dbReference type="CDD" id="cd15368">
    <property type="entry name" value="7tmA_P2Y8"/>
    <property type="match status" value="1"/>
</dbReference>
<evidence type="ECO:0000256" key="1">
    <source>
        <dbReference type="ARBA" id="ARBA00004651"/>
    </source>
</evidence>
<name>A0A6J3HGD6_SAPAP</name>
<dbReference type="Gene3D" id="1.20.1070.10">
    <property type="entry name" value="Rhodopsin 7-helix transmembrane proteins"/>
    <property type="match status" value="1"/>
</dbReference>
<reference evidence="15" key="1">
    <citation type="submission" date="2025-08" db="UniProtKB">
        <authorList>
            <consortium name="RefSeq"/>
        </authorList>
    </citation>
    <scope>IDENTIFICATION</scope>
    <source>
        <tissue evidence="15">Blood</tissue>
    </source>
</reference>
<keyword evidence="4 12" id="KW-1133">Transmembrane helix</keyword>
<organism evidence="14 15">
    <name type="scientific">Sapajus apella</name>
    <name type="common">Brown-capped capuchin</name>
    <name type="synonym">Cebus apella</name>
    <dbReference type="NCBI Taxonomy" id="9515"/>
    <lineage>
        <taxon>Eukaryota</taxon>
        <taxon>Metazoa</taxon>
        <taxon>Chordata</taxon>
        <taxon>Craniata</taxon>
        <taxon>Vertebrata</taxon>
        <taxon>Euteleostomi</taxon>
        <taxon>Mammalia</taxon>
        <taxon>Eutheria</taxon>
        <taxon>Euarchontoglires</taxon>
        <taxon>Primates</taxon>
        <taxon>Haplorrhini</taxon>
        <taxon>Platyrrhini</taxon>
        <taxon>Cebidae</taxon>
        <taxon>Cebinae</taxon>
        <taxon>Sapajus</taxon>
    </lineage>
</organism>
<dbReference type="PROSITE" id="PS50262">
    <property type="entry name" value="G_PROTEIN_RECEP_F1_2"/>
    <property type="match status" value="1"/>
</dbReference>
<feature type="domain" description="G-protein coupled receptors family 1 profile" evidence="13">
    <location>
        <begin position="42"/>
        <end position="295"/>
    </location>
</feature>
<gene>
    <name evidence="15" type="primary">P2RY8</name>
</gene>
<evidence type="ECO:0000256" key="9">
    <source>
        <dbReference type="ARBA" id="ARBA00023224"/>
    </source>
</evidence>
<evidence type="ECO:0000256" key="3">
    <source>
        <dbReference type="ARBA" id="ARBA00022692"/>
    </source>
</evidence>
<keyword evidence="7 10" id="KW-0675">Receptor</keyword>
<keyword evidence="14" id="KW-1185">Reference proteome</keyword>
<keyword evidence="9 10" id="KW-0807">Transducer</keyword>
<protein>
    <submittedName>
        <fullName evidence="15">P2Y purinoceptor 8</fullName>
    </submittedName>
</protein>
<evidence type="ECO:0000256" key="7">
    <source>
        <dbReference type="ARBA" id="ARBA00023170"/>
    </source>
</evidence>
<dbReference type="PROSITE" id="PS00237">
    <property type="entry name" value="G_PROTEIN_RECEP_F1_1"/>
    <property type="match status" value="1"/>
</dbReference>
<dbReference type="Pfam" id="PF00001">
    <property type="entry name" value="7tm_1"/>
    <property type="match status" value="1"/>
</dbReference>
<feature type="region of interest" description="Disordered" evidence="11">
    <location>
        <begin position="326"/>
        <end position="361"/>
    </location>
</feature>
<evidence type="ECO:0000313" key="14">
    <source>
        <dbReference type="Proteomes" id="UP000504640"/>
    </source>
</evidence>